<evidence type="ECO:0000313" key="2">
    <source>
        <dbReference type="Proteomes" id="UP000238191"/>
    </source>
</evidence>
<dbReference type="EMBL" id="MDEI01000004">
    <property type="protein sequence ID" value="PPU69173.1"/>
    <property type="molecule type" value="Genomic_DNA"/>
</dbReference>
<evidence type="ECO:0000313" key="1">
    <source>
        <dbReference type="EMBL" id="PPU69173.1"/>
    </source>
</evidence>
<keyword evidence="2" id="KW-1185">Reference proteome</keyword>
<reference evidence="2" key="1">
    <citation type="submission" date="2016-08" db="EMBL/GenBank/DDBJ databases">
        <authorList>
            <person name="Merda D."/>
            <person name="Briand M."/>
            <person name="Taghouti G."/>
            <person name="Carrere S."/>
            <person name="Gouzy J."/>
            <person name="Portier P."/>
            <person name="Jacques M.-A."/>
            <person name="Fischer-Le Saux M."/>
        </authorList>
    </citation>
    <scope>NUCLEOTIDE SEQUENCE [LARGE SCALE GENOMIC DNA]</scope>
    <source>
        <strain evidence="2">CFBP4643</strain>
    </source>
</reference>
<organism evidence="1 2">
    <name type="scientific">Xanthomonas pisi</name>
    <dbReference type="NCBI Taxonomy" id="56457"/>
    <lineage>
        <taxon>Bacteria</taxon>
        <taxon>Pseudomonadati</taxon>
        <taxon>Pseudomonadota</taxon>
        <taxon>Gammaproteobacteria</taxon>
        <taxon>Lysobacterales</taxon>
        <taxon>Lysobacteraceae</taxon>
        <taxon>Xanthomonas</taxon>
    </lineage>
</organism>
<proteinExistence type="predicted"/>
<dbReference type="AlphaFoldDB" id="A0A2S7D5R2"/>
<evidence type="ECO:0008006" key="3">
    <source>
        <dbReference type="Google" id="ProtNLM"/>
    </source>
</evidence>
<dbReference type="Gene3D" id="3.30.470.20">
    <property type="entry name" value="ATP-grasp fold, B domain"/>
    <property type="match status" value="1"/>
</dbReference>
<protein>
    <recommendedName>
        <fullName evidence="3">ATP-grasp domain-containing protein</fullName>
    </recommendedName>
</protein>
<comment type="caution">
    <text evidence="1">The sequence shown here is derived from an EMBL/GenBank/DDBJ whole genome shotgun (WGS) entry which is preliminary data.</text>
</comment>
<gene>
    <name evidence="1" type="ORF">XpiCFBP4643_06500</name>
</gene>
<sequence>MGRVQLINTLADHGNGFRAWSASEVPSDARYPLFLRDPFEHNGPATDLLYDQEQLASALRQYERNRRNDGEPIVVEFVDIRAKPEVRYHKYGAFILDGAVLPRHLFFAKNWVVKRPDAQSEDDLAVEREYLRENHHAERVAEACRRGGIDYGRVDFSARGDGSVTVFEVNTNPTVFHLEDFAPGPRQGVTESFWRTFKQRLTIHILGEAH</sequence>
<accession>A0A2S7D5R2</accession>
<dbReference type="SUPFAM" id="SSF56059">
    <property type="entry name" value="Glutathione synthetase ATP-binding domain-like"/>
    <property type="match status" value="1"/>
</dbReference>
<dbReference type="Proteomes" id="UP000238191">
    <property type="component" value="Unassembled WGS sequence"/>
</dbReference>
<name>A0A2S7D5R2_9XANT</name>